<dbReference type="EMBL" id="LXQA011048797">
    <property type="protein sequence ID" value="MCI82658.1"/>
    <property type="molecule type" value="Genomic_DNA"/>
</dbReference>
<evidence type="ECO:0000313" key="2">
    <source>
        <dbReference type="Proteomes" id="UP000265520"/>
    </source>
</evidence>
<comment type="caution">
    <text evidence="1">The sequence shown here is derived from an EMBL/GenBank/DDBJ whole genome shotgun (WGS) entry which is preliminary data.</text>
</comment>
<keyword evidence="2" id="KW-1185">Reference proteome</keyword>
<feature type="non-terminal residue" evidence="1">
    <location>
        <position position="1"/>
    </location>
</feature>
<dbReference type="AlphaFoldDB" id="A0A392V2Z0"/>
<proteinExistence type="predicted"/>
<evidence type="ECO:0000313" key="1">
    <source>
        <dbReference type="EMBL" id="MCI82658.1"/>
    </source>
</evidence>
<sequence>SNLAVTTAAAKSPKLCATAAVHVYRAAAPSSSSRRRHTAPLCTQSSSPIIVTLINLYQTT</sequence>
<accession>A0A392V2Z0</accession>
<reference evidence="1 2" key="1">
    <citation type="journal article" date="2018" name="Front. Plant Sci.">
        <title>Red Clover (Trifolium pratense) and Zigzag Clover (T. medium) - A Picture of Genomic Similarities and Differences.</title>
        <authorList>
            <person name="Dluhosova J."/>
            <person name="Istvanek J."/>
            <person name="Nedelnik J."/>
            <person name="Repkova J."/>
        </authorList>
    </citation>
    <scope>NUCLEOTIDE SEQUENCE [LARGE SCALE GENOMIC DNA]</scope>
    <source>
        <strain evidence="2">cv. 10/8</strain>
        <tissue evidence="1">Leaf</tissue>
    </source>
</reference>
<name>A0A392V2Z0_9FABA</name>
<protein>
    <submittedName>
        <fullName evidence="1">Uncharacterized protein</fullName>
    </submittedName>
</protein>
<organism evidence="1 2">
    <name type="scientific">Trifolium medium</name>
    <dbReference type="NCBI Taxonomy" id="97028"/>
    <lineage>
        <taxon>Eukaryota</taxon>
        <taxon>Viridiplantae</taxon>
        <taxon>Streptophyta</taxon>
        <taxon>Embryophyta</taxon>
        <taxon>Tracheophyta</taxon>
        <taxon>Spermatophyta</taxon>
        <taxon>Magnoliopsida</taxon>
        <taxon>eudicotyledons</taxon>
        <taxon>Gunneridae</taxon>
        <taxon>Pentapetalae</taxon>
        <taxon>rosids</taxon>
        <taxon>fabids</taxon>
        <taxon>Fabales</taxon>
        <taxon>Fabaceae</taxon>
        <taxon>Papilionoideae</taxon>
        <taxon>50 kb inversion clade</taxon>
        <taxon>NPAAA clade</taxon>
        <taxon>Hologalegina</taxon>
        <taxon>IRL clade</taxon>
        <taxon>Trifolieae</taxon>
        <taxon>Trifolium</taxon>
    </lineage>
</organism>
<dbReference type="Proteomes" id="UP000265520">
    <property type="component" value="Unassembled WGS sequence"/>
</dbReference>